<dbReference type="PANTHER" id="PTHR33395:SF22">
    <property type="entry name" value="REVERSE TRANSCRIPTASE DOMAIN-CONTAINING PROTEIN"/>
    <property type="match status" value="1"/>
</dbReference>
<proteinExistence type="predicted"/>
<evidence type="ECO:0000313" key="2">
    <source>
        <dbReference type="Ensembl" id="ENSXETP00000102257"/>
    </source>
</evidence>
<dbReference type="Pfam" id="PF14529">
    <property type="entry name" value="Exo_endo_phos_2"/>
    <property type="match status" value="1"/>
</dbReference>
<dbReference type="GeneTree" id="ENSGT01150000286902"/>
<dbReference type="PROSITE" id="PS50878">
    <property type="entry name" value="RT_POL"/>
    <property type="match status" value="1"/>
</dbReference>
<dbReference type="InParanoid" id="A0A803J366"/>
<feature type="domain" description="Reverse transcriptase" evidence="1">
    <location>
        <begin position="469"/>
        <end position="720"/>
    </location>
</feature>
<sequence length="811" mass="91601">MLANARSLLGKLGELQAIACIENYDLIGITETWWDDKCDWAANLNGYTLFRRDREIKKGGGVCLYVKSDLKPCNKDITNENVESLWVEISVGLKVTKKMIIGVCYKPPRIDEGDEAQLLLQMEEASKLGQVVVMGDFNYPDIDWSNGVAKSEKASRFVNMLNDNFLFQAVQEPTRNDAILDLVISNNTELISNICVGEHLGNSDHNMVSFEIMLQRQRYKGVTNTLNFRRADFASIRASLQCVNWERLFMGLDTEGKWNIFKTLLCRYTQQYIPLVSKERHRKAKPLWLNKSVIVEVGKKKRAFRAFKLAGTAETFIRYKEANKACKKAIKQAKIEMERDIAARSKKNPKLFFNYVNSKKMKQEGVGTLLSRGGKLVDENGENGEKAEILNSYFSSVYTSEEPDNEGFPCNMPSSSNLATDAWVTREEIQKRLEHVKVNKGPGPDGIHPRVLYELSVVIAKPLHIIFQDSLRSGMVPRDWRIANVVPLFKKGSRSQPENYRPVSLTSVVGKLLEGVIRDRVLEYIAVHNTISLCQHGFMRNRSCQTNLVAFYEEVSRNLDAGMAVDVIYLDFAKAFDTVPHRRLMIKLRNIGLEHNICNWIENWLKDRVQRVVVNGTFSNWTSVVSGVPQGSVLGPLLFNLFINDLEVGIDSTVSIFADDTKLCKTISSMQDAAALQSDLTKLENWAANWKMRFNVDKCKVMHFGRNNINANYLLNGSVLGVSLMEKDLGVFVDNKLSNARQCHSVATKANKVLSCIKKGIDSRDENIILPLYRSLVRPHLEYAVQFWAPVLKGEGKAKSLGGAKMLGTPK</sequence>
<dbReference type="Ensembl" id="ENSXETT00000114112">
    <property type="protein sequence ID" value="ENSXETP00000102257"/>
    <property type="gene ID" value="ENSXETG00000044856"/>
</dbReference>
<dbReference type="InterPro" id="IPR000477">
    <property type="entry name" value="RT_dom"/>
</dbReference>
<dbReference type="GO" id="GO:0003824">
    <property type="term" value="F:catalytic activity"/>
    <property type="evidence" value="ECO:0007669"/>
    <property type="project" value="InterPro"/>
</dbReference>
<reference evidence="2" key="2">
    <citation type="submission" date="2021-03" db="UniProtKB">
        <authorList>
            <consortium name="Ensembl"/>
        </authorList>
    </citation>
    <scope>IDENTIFICATION</scope>
</reference>
<dbReference type="SUPFAM" id="SSF56219">
    <property type="entry name" value="DNase I-like"/>
    <property type="match status" value="1"/>
</dbReference>
<accession>A0A803J366</accession>
<organism evidence="2">
    <name type="scientific">Xenopus tropicalis</name>
    <name type="common">Western clawed frog</name>
    <name type="synonym">Silurana tropicalis</name>
    <dbReference type="NCBI Taxonomy" id="8364"/>
    <lineage>
        <taxon>Eukaryota</taxon>
        <taxon>Metazoa</taxon>
        <taxon>Chordata</taxon>
        <taxon>Craniata</taxon>
        <taxon>Vertebrata</taxon>
        <taxon>Euteleostomi</taxon>
        <taxon>Amphibia</taxon>
        <taxon>Batrachia</taxon>
        <taxon>Anura</taxon>
        <taxon>Pipoidea</taxon>
        <taxon>Pipidae</taxon>
        <taxon>Xenopodinae</taxon>
        <taxon>Xenopus</taxon>
        <taxon>Silurana</taxon>
    </lineage>
</organism>
<dbReference type="Gene3D" id="3.60.10.10">
    <property type="entry name" value="Endonuclease/exonuclease/phosphatase"/>
    <property type="match status" value="1"/>
</dbReference>
<dbReference type="SUPFAM" id="SSF56672">
    <property type="entry name" value="DNA/RNA polymerases"/>
    <property type="match status" value="1"/>
</dbReference>
<reference evidence="2" key="1">
    <citation type="journal article" date="2010" name="Science">
        <title>The genome of the Western clawed frog Xenopus tropicalis.</title>
        <authorList>
            <person name="Hellsten U."/>
            <person name="Harland R.M."/>
            <person name="Gilchrist M.J."/>
            <person name="Hendrix D."/>
            <person name="Jurka J."/>
            <person name="Kapitonov V."/>
            <person name="Ovcharenko I."/>
            <person name="Putnam N.H."/>
            <person name="Shu S."/>
            <person name="Taher L."/>
            <person name="Blitz I.L."/>
            <person name="Blumberg B."/>
            <person name="Dichmann D.S."/>
            <person name="Dubchak I."/>
            <person name="Amaya E."/>
            <person name="Detter J.C."/>
            <person name="Fletcher R."/>
            <person name="Gerhard D.S."/>
            <person name="Goodstein D."/>
            <person name="Graves T."/>
            <person name="Grigoriev I.V."/>
            <person name="Grimwood J."/>
            <person name="Kawashima T."/>
            <person name="Lindquist E."/>
            <person name="Lucas S.M."/>
            <person name="Mead P.E."/>
            <person name="Mitros T."/>
            <person name="Ogino H."/>
            <person name="Ohta Y."/>
            <person name="Poliakov A.V."/>
            <person name="Pollet N."/>
            <person name="Robert J."/>
            <person name="Salamov A."/>
            <person name="Sater A.K."/>
            <person name="Schmutz J."/>
            <person name="Terry A."/>
            <person name="Vize P.D."/>
            <person name="Warren W.C."/>
            <person name="Wells D."/>
            <person name="Wills A."/>
            <person name="Wilson R.K."/>
            <person name="Zimmerman L.B."/>
            <person name="Zorn A.M."/>
            <person name="Grainger R."/>
            <person name="Grammer T."/>
            <person name="Khokha M.K."/>
            <person name="Richardson P.M."/>
            <person name="Rokhsar D.S."/>
        </authorList>
    </citation>
    <scope>NUCLEOTIDE SEQUENCE [LARGE SCALE GENOMIC DNA]</scope>
    <source>
        <strain evidence="2">Nigerian</strain>
    </source>
</reference>
<dbReference type="Pfam" id="PF00078">
    <property type="entry name" value="RVT_1"/>
    <property type="match status" value="1"/>
</dbReference>
<dbReference type="AlphaFoldDB" id="A0A803J366"/>
<evidence type="ECO:0000259" key="1">
    <source>
        <dbReference type="PROSITE" id="PS50878"/>
    </source>
</evidence>
<dbReference type="InterPro" id="IPR005135">
    <property type="entry name" value="Endo/exonuclease/phosphatase"/>
</dbReference>
<dbReference type="PANTHER" id="PTHR33395">
    <property type="entry name" value="TRANSCRIPTASE, PUTATIVE-RELATED-RELATED"/>
    <property type="match status" value="1"/>
</dbReference>
<dbReference type="CDD" id="cd01650">
    <property type="entry name" value="RT_nLTR_like"/>
    <property type="match status" value="1"/>
</dbReference>
<dbReference type="InterPro" id="IPR036691">
    <property type="entry name" value="Endo/exonu/phosph_ase_sf"/>
</dbReference>
<name>A0A803J366_XENTR</name>
<dbReference type="InterPro" id="IPR043502">
    <property type="entry name" value="DNA/RNA_pol_sf"/>
</dbReference>
<protein>
    <recommendedName>
        <fullName evidence="1">Reverse transcriptase domain-containing protein</fullName>
    </recommendedName>
</protein>